<gene>
    <name evidence="12" type="ORF">V8N49_11745</name>
</gene>
<accession>A0ABU8DG65</accession>
<evidence type="ECO:0000256" key="1">
    <source>
        <dbReference type="ARBA" id="ARBA00004571"/>
    </source>
</evidence>
<evidence type="ECO:0000313" key="13">
    <source>
        <dbReference type="Proteomes" id="UP001306592"/>
    </source>
</evidence>
<dbReference type="InterPro" id="IPR043142">
    <property type="entry name" value="PapC-like_C_sf"/>
</dbReference>
<dbReference type="Gene3D" id="2.60.40.2610">
    <property type="entry name" value="Outer membrane usher protein FimD, plug domain"/>
    <property type="match status" value="1"/>
</dbReference>
<dbReference type="InterPro" id="IPR037224">
    <property type="entry name" value="PapC_N_sf"/>
</dbReference>
<evidence type="ECO:0000256" key="6">
    <source>
        <dbReference type="ARBA" id="ARBA00022729"/>
    </source>
</evidence>
<dbReference type="Pfam" id="PF13953">
    <property type="entry name" value="PapC_C"/>
    <property type="match status" value="1"/>
</dbReference>
<name>A0ABU8DG65_ERWAP</name>
<keyword evidence="3 9" id="KW-0813">Transport</keyword>
<evidence type="ECO:0000313" key="12">
    <source>
        <dbReference type="EMBL" id="MEI2682326.1"/>
    </source>
</evidence>
<dbReference type="InterPro" id="IPR042186">
    <property type="entry name" value="FimD_plug_dom"/>
</dbReference>
<dbReference type="PANTHER" id="PTHR30451:SF10">
    <property type="entry name" value="OUTER MEMBRANE USHER PROTEIN YFCU-RELATED"/>
    <property type="match status" value="1"/>
</dbReference>
<dbReference type="PROSITE" id="PS01151">
    <property type="entry name" value="FIMBRIAL_USHER"/>
    <property type="match status" value="1"/>
</dbReference>
<feature type="domain" description="PapC N-terminal" evidence="11">
    <location>
        <begin position="32"/>
        <end position="173"/>
    </location>
</feature>
<keyword evidence="7 9" id="KW-0472">Membrane</keyword>
<evidence type="ECO:0000259" key="11">
    <source>
        <dbReference type="Pfam" id="PF13954"/>
    </source>
</evidence>
<proteinExistence type="inferred from homology"/>
<evidence type="ECO:0000256" key="9">
    <source>
        <dbReference type="RuleBase" id="RU003884"/>
    </source>
</evidence>
<dbReference type="InterPro" id="IPR025949">
    <property type="entry name" value="PapC-like_C"/>
</dbReference>
<dbReference type="GeneID" id="89474505"/>
<dbReference type="SUPFAM" id="SSF141729">
    <property type="entry name" value="FimD N-terminal domain-like"/>
    <property type="match status" value="1"/>
</dbReference>
<keyword evidence="4" id="KW-1134">Transmembrane beta strand</keyword>
<dbReference type="InterPro" id="IPR000015">
    <property type="entry name" value="Fimb_usher"/>
</dbReference>
<keyword evidence="6" id="KW-0732">Signal</keyword>
<dbReference type="Gene3D" id="2.60.40.3110">
    <property type="match status" value="1"/>
</dbReference>
<organism evidence="12 13">
    <name type="scientific">Erwinia aphidicola</name>
    <dbReference type="NCBI Taxonomy" id="68334"/>
    <lineage>
        <taxon>Bacteria</taxon>
        <taxon>Pseudomonadati</taxon>
        <taxon>Pseudomonadota</taxon>
        <taxon>Gammaproteobacteria</taxon>
        <taxon>Enterobacterales</taxon>
        <taxon>Erwiniaceae</taxon>
        <taxon>Erwinia</taxon>
    </lineage>
</organism>
<dbReference type="PANTHER" id="PTHR30451">
    <property type="entry name" value="OUTER MEMBRANE USHER PROTEIN"/>
    <property type="match status" value="1"/>
</dbReference>
<evidence type="ECO:0000256" key="5">
    <source>
        <dbReference type="ARBA" id="ARBA00022692"/>
    </source>
</evidence>
<keyword evidence="13" id="KW-1185">Reference proteome</keyword>
<dbReference type="Pfam" id="PF13954">
    <property type="entry name" value="PapC_N"/>
    <property type="match status" value="1"/>
</dbReference>
<dbReference type="InterPro" id="IPR018030">
    <property type="entry name" value="Fimbrial_membr_usher_CS"/>
</dbReference>
<sequence length="827" mass="91009">MLGTFRVKSTAAILQAISVCYATAIYADDSVEFNTDVLDTADRTHIDLSRFSTDNYISPGSYLLDIRVNGKSLDQEKIRYIETAKGKSAQPCISSSLLNKLALKEEARLKVAQPYENCYSLQTLPGVQLSNYAGSLDITVPQAWMKYDDPDWTPPERWDNGIAGLIFDYSLNGQMTRQFDDSHNYSTVSGYGQAGANLGAWRLRGEYQTSYYSDNHQFAFDWNQIYAYRPLPMMAAKLTLGEISLNSQVFSTVRFTGANLVSDERMLPPALQGYAPEIQGIARGNATVTVSQSGRIIYQTTVPAGPFNIQDLRSSVRGTLDVRVEEQDGSVSTFQINTADIPYLTRPGYVRYNLAGGTPSTYSHKLQGPSFISGDFSWGVSNAWSLYGGLQTSGEEFSASTVGVGRDLSVLGALSVDATQSLSKQRDGERLTGTSWKLSYAKTFDEYHSAITFAGYRFSQKNYRTMAQYLDDRYRDYQDSPFFGREKELYTITANKTFWPDSADQATTLFLSYTHQNYWENKRRERYGMSVSRSFRVGDTKGISANLSAYRSDYRGRTDDSLALSLSIPIGDSRWAGVDVQSYNGKSSPMASYTDNSDANNLWRIRSGASQDGNASVDGYYQRRAQMADINTNASYQQNRFVALGTSVRGGFTATRHGAALHNGGATMNTARVMVDTNGIGGVPLNDKRSRTNSFGIAVVPDIVSYSSFDTRVDVDAMDGDIEPAKAITTATLTEGAIGYQAFGMARGLKIMATLRLADNSVPPFGAEVYNADGVSVAMVLDNGQAWLAGVNPDETLNVVWNGKNQCRIAMPSDINEQATSLLLPCR</sequence>
<comment type="similarity">
    <text evidence="2 9">Belongs to the fimbrial export usher family.</text>
</comment>
<dbReference type="EMBL" id="JBANEI010000007">
    <property type="protein sequence ID" value="MEI2682326.1"/>
    <property type="molecule type" value="Genomic_DNA"/>
</dbReference>
<dbReference type="Gene3D" id="3.10.20.410">
    <property type="match status" value="1"/>
</dbReference>
<dbReference type="InterPro" id="IPR025885">
    <property type="entry name" value="PapC_N"/>
</dbReference>
<evidence type="ECO:0000256" key="3">
    <source>
        <dbReference type="ARBA" id="ARBA00022448"/>
    </source>
</evidence>
<comment type="subcellular location">
    <subcellularLocation>
        <location evidence="1 9">Cell outer membrane</location>
        <topology evidence="1 9">Multi-pass membrane protein</topology>
    </subcellularLocation>
</comment>
<protein>
    <submittedName>
        <fullName evidence="12">Fimbria/pilus outer membrane usher protein</fullName>
    </submittedName>
</protein>
<dbReference type="Proteomes" id="UP001306592">
    <property type="component" value="Unassembled WGS sequence"/>
</dbReference>
<evidence type="ECO:0000256" key="2">
    <source>
        <dbReference type="ARBA" id="ARBA00008064"/>
    </source>
</evidence>
<evidence type="ECO:0000256" key="8">
    <source>
        <dbReference type="ARBA" id="ARBA00023237"/>
    </source>
</evidence>
<reference evidence="12 13" key="1">
    <citation type="submission" date="2024-02" db="EMBL/GenBank/DDBJ databases">
        <title>First report Erwinia aphidicola in onion in Chile.</title>
        <authorList>
            <person name="Valenzuela M."/>
            <person name="Pena M."/>
            <person name="Dutta B."/>
        </authorList>
    </citation>
    <scope>NUCLEOTIDE SEQUENCE [LARGE SCALE GENOMIC DNA]</scope>
    <source>
        <strain evidence="12 13">QCJ3A</strain>
    </source>
</reference>
<keyword evidence="5 9" id="KW-0812">Transmembrane</keyword>
<keyword evidence="8 9" id="KW-0998">Cell outer membrane</keyword>
<dbReference type="Gene3D" id="2.60.40.2070">
    <property type="match status" value="1"/>
</dbReference>
<dbReference type="RefSeq" id="WP_133622657.1">
    <property type="nucleotide sequence ID" value="NZ_CAKKMT010000005.1"/>
</dbReference>
<feature type="domain" description="PapC-like C-terminal" evidence="10">
    <location>
        <begin position="753"/>
        <end position="810"/>
    </location>
</feature>
<evidence type="ECO:0000256" key="7">
    <source>
        <dbReference type="ARBA" id="ARBA00023136"/>
    </source>
</evidence>
<dbReference type="Pfam" id="PF00577">
    <property type="entry name" value="Usher"/>
    <property type="match status" value="1"/>
</dbReference>
<evidence type="ECO:0000256" key="4">
    <source>
        <dbReference type="ARBA" id="ARBA00022452"/>
    </source>
</evidence>
<keyword evidence="9" id="KW-1029">Fimbrium biogenesis</keyword>
<comment type="caution">
    <text evidence="12">The sequence shown here is derived from an EMBL/GenBank/DDBJ whole genome shotgun (WGS) entry which is preliminary data.</text>
</comment>
<evidence type="ECO:0000259" key="10">
    <source>
        <dbReference type="Pfam" id="PF13953"/>
    </source>
</evidence>